<accession>A0A0V1BUH2</accession>
<proteinExistence type="predicted"/>
<evidence type="ECO:0000313" key="1">
    <source>
        <dbReference type="EMBL" id="KRY40717.1"/>
    </source>
</evidence>
<reference evidence="1 2" key="1">
    <citation type="submission" date="2015-01" db="EMBL/GenBank/DDBJ databases">
        <title>Evolution of Trichinella species and genotypes.</title>
        <authorList>
            <person name="Korhonen P.K."/>
            <person name="Edoardo P."/>
            <person name="Giuseppe L.R."/>
            <person name="Gasser R.B."/>
        </authorList>
    </citation>
    <scope>NUCLEOTIDE SEQUENCE [LARGE SCALE GENOMIC DNA]</scope>
    <source>
        <strain evidence="1">ISS3</strain>
    </source>
</reference>
<evidence type="ECO:0000313" key="2">
    <source>
        <dbReference type="Proteomes" id="UP000054776"/>
    </source>
</evidence>
<dbReference type="InParanoid" id="A0A0V1BUH2"/>
<keyword evidence="2" id="KW-1185">Reference proteome</keyword>
<dbReference type="Proteomes" id="UP000054776">
    <property type="component" value="Unassembled WGS sequence"/>
</dbReference>
<dbReference type="AlphaFoldDB" id="A0A0V1BUH2"/>
<dbReference type="OrthoDB" id="5913801at2759"/>
<sequence length="132" mass="14666">MSRSFSPVEKSAHIRILPFGFFTVTMGAAQADLSIGVSTPMPTYRCNSFPTASCIANANGKGFRNTGTTPFFSSTCIFEHLEIQRTRHFVYATQLHFLLICKERAKSFSCSECVDPILTHHIGRSVFGHSQQ</sequence>
<name>A0A0V1BUH2_TRISP</name>
<comment type="caution">
    <text evidence="1">The sequence shown here is derived from an EMBL/GenBank/DDBJ whole genome shotgun (WGS) entry which is preliminary data.</text>
</comment>
<dbReference type="EMBL" id="JYDH01000011">
    <property type="protein sequence ID" value="KRY40717.1"/>
    <property type="molecule type" value="Genomic_DNA"/>
</dbReference>
<protein>
    <submittedName>
        <fullName evidence="1">Uncharacterized protein</fullName>
    </submittedName>
</protein>
<gene>
    <name evidence="1" type="ORF">T01_4760</name>
</gene>
<organism evidence="1 2">
    <name type="scientific">Trichinella spiralis</name>
    <name type="common">Trichina worm</name>
    <dbReference type="NCBI Taxonomy" id="6334"/>
    <lineage>
        <taxon>Eukaryota</taxon>
        <taxon>Metazoa</taxon>
        <taxon>Ecdysozoa</taxon>
        <taxon>Nematoda</taxon>
        <taxon>Enoplea</taxon>
        <taxon>Dorylaimia</taxon>
        <taxon>Trichinellida</taxon>
        <taxon>Trichinellidae</taxon>
        <taxon>Trichinella</taxon>
    </lineage>
</organism>